<keyword evidence="5" id="KW-1185">Reference proteome</keyword>
<evidence type="ECO:0008006" key="7">
    <source>
        <dbReference type="Google" id="ProtNLM"/>
    </source>
</evidence>
<dbReference type="AlphaFoldDB" id="A0A4Q2M2A2"/>
<dbReference type="EMBL" id="SDPM01000006">
    <property type="protein sequence ID" value="RXZ85888.1"/>
    <property type="molecule type" value="Genomic_DNA"/>
</dbReference>
<dbReference type="RefSeq" id="WP_129175380.1">
    <property type="nucleotide sequence ID" value="NZ_JACCBI010000001.1"/>
</dbReference>
<keyword evidence="2" id="KW-0812">Transmembrane</keyword>
<feature type="compositionally biased region" description="Low complexity" evidence="1">
    <location>
        <begin position="61"/>
        <end position="75"/>
    </location>
</feature>
<comment type="caution">
    <text evidence="4">The sequence shown here is derived from an EMBL/GenBank/DDBJ whole genome shotgun (WGS) entry which is preliminary data.</text>
</comment>
<proteinExistence type="predicted"/>
<sequence length="304" mass="31485">MAFRRPPRAERPLPTEGRKRARRRWITAGVIVFVAIDAALVAWALSPSAPEVRPQPDRTAEAAPTPTASPTETPAPFVAPELRLLQALDTSTAWRAVPGSCGGAEPVVESTADGGATWQASATAPAGIREVLAIDVVAGGPVSLVAKTGDDCRVTVFRSFTAGEFWEEAPGELGTRSYVDPADRVTVVIDGVATPPPCAPAREVARSPVAVAVLCDGDVRVRANDAADWSSFAVADVGALAMADDGAVTIARVADESCVGVALADVAVPDATTCRAGEAPPTSLALDRVGESTWVWQNDSVSVQ</sequence>
<protein>
    <recommendedName>
        <fullName evidence="7">Exo-alpha-sialidase</fullName>
    </recommendedName>
</protein>
<evidence type="ECO:0000313" key="4">
    <source>
        <dbReference type="EMBL" id="RXZ85888.1"/>
    </source>
</evidence>
<reference evidence="3 6" key="2">
    <citation type="submission" date="2020-07" db="EMBL/GenBank/DDBJ databases">
        <title>Sequencing the genomes of 1000 actinobacteria strains.</title>
        <authorList>
            <person name="Klenk H.-P."/>
        </authorList>
    </citation>
    <scope>NUCLEOTIDE SEQUENCE [LARGE SCALE GENOMIC DNA]</scope>
    <source>
        <strain evidence="3 6">DSM 23870</strain>
    </source>
</reference>
<feature type="transmembrane region" description="Helical" evidence="2">
    <location>
        <begin position="25"/>
        <end position="45"/>
    </location>
</feature>
<dbReference type="SUPFAM" id="SSF110296">
    <property type="entry name" value="Oligoxyloglucan reducing end-specific cellobiohydrolase"/>
    <property type="match status" value="1"/>
</dbReference>
<dbReference type="Proteomes" id="UP000292686">
    <property type="component" value="Unassembled WGS sequence"/>
</dbReference>
<name>A0A4Q2M2A2_9MICO</name>
<evidence type="ECO:0000313" key="5">
    <source>
        <dbReference type="Proteomes" id="UP000292686"/>
    </source>
</evidence>
<feature type="region of interest" description="Disordered" evidence="1">
    <location>
        <begin position="49"/>
        <end position="75"/>
    </location>
</feature>
<dbReference type="OrthoDB" id="3821622at2"/>
<gene>
    <name evidence="3" type="ORF">BJ972_003021</name>
    <name evidence="4" type="ORF">ESP50_11760</name>
</gene>
<evidence type="ECO:0000313" key="3">
    <source>
        <dbReference type="EMBL" id="NYD68502.1"/>
    </source>
</evidence>
<evidence type="ECO:0000313" key="6">
    <source>
        <dbReference type="Proteomes" id="UP000581087"/>
    </source>
</evidence>
<accession>A0A4Q2M2A2</accession>
<evidence type="ECO:0000256" key="1">
    <source>
        <dbReference type="SAM" id="MobiDB-lite"/>
    </source>
</evidence>
<reference evidence="4 5" key="1">
    <citation type="submission" date="2019-01" db="EMBL/GenBank/DDBJ databases">
        <title>Agromyces.</title>
        <authorList>
            <person name="Li J."/>
        </authorList>
    </citation>
    <scope>NUCLEOTIDE SEQUENCE [LARGE SCALE GENOMIC DNA]</scope>
    <source>
        <strain evidence="4 5">DSM 23870</strain>
    </source>
</reference>
<organism evidence="4 5">
    <name type="scientific">Agromyces atrinae</name>
    <dbReference type="NCBI Taxonomy" id="592376"/>
    <lineage>
        <taxon>Bacteria</taxon>
        <taxon>Bacillati</taxon>
        <taxon>Actinomycetota</taxon>
        <taxon>Actinomycetes</taxon>
        <taxon>Micrococcales</taxon>
        <taxon>Microbacteriaceae</taxon>
        <taxon>Agromyces</taxon>
    </lineage>
</organism>
<dbReference type="Proteomes" id="UP000581087">
    <property type="component" value="Unassembled WGS sequence"/>
</dbReference>
<keyword evidence="2" id="KW-1133">Transmembrane helix</keyword>
<evidence type="ECO:0000256" key="2">
    <source>
        <dbReference type="SAM" id="Phobius"/>
    </source>
</evidence>
<keyword evidence="2" id="KW-0472">Membrane</keyword>
<dbReference type="EMBL" id="JACCBI010000001">
    <property type="protein sequence ID" value="NYD68502.1"/>
    <property type="molecule type" value="Genomic_DNA"/>
</dbReference>